<sequence length="82" mass="9287">TIDVLHNGSNAHLHLEVRYQSQWIVNPLLFMRADLRQALLSKFDNYALEFQPFDKWQTPLDQPVLQLMNPAQASVIGPAASG</sequence>
<dbReference type="Proteomes" id="UP000229681">
    <property type="component" value="Unassembled WGS sequence"/>
</dbReference>
<dbReference type="AlphaFoldDB" id="A0A2M8PAM5"/>
<accession>A0A2M8PAM5</accession>
<reference evidence="1 2" key="1">
    <citation type="submission" date="2017-11" db="EMBL/GenBank/DDBJ databases">
        <title>Evolution of Phototrophy in the Chloroflexi Phylum Driven by Horizontal Gene Transfer.</title>
        <authorList>
            <person name="Ward L.M."/>
            <person name="Hemp J."/>
            <person name="Shih P.M."/>
            <person name="Mcglynn S.E."/>
            <person name="Fischer W."/>
        </authorList>
    </citation>
    <scope>NUCLEOTIDE SEQUENCE [LARGE SCALE GENOMIC DNA]</scope>
    <source>
        <strain evidence="1">JP3_13</strain>
    </source>
</reference>
<comment type="caution">
    <text evidence="1">The sequence shown here is derived from an EMBL/GenBank/DDBJ whole genome shotgun (WGS) entry which is preliminary data.</text>
</comment>
<protein>
    <submittedName>
        <fullName evidence="1">Uncharacterized protein</fullName>
    </submittedName>
</protein>
<feature type="non-terminal residue" evidence="1">
    <location>
        <position position="1"/>
    </location>
</feature>
<name>A0A2M8PAM5_9CHLR</name>
<organism evidence="1 2">
    <name type="scientific">Candidatus Thermofonsia Clade 1 bacterium</name>
    <dbReference type="NCBI Taxonomy" id="2364210"/>
    <lineage>
        <taxon>Bacteria</taxon>
        <taxon>Bacillati</taxon>
        <taxon>Chloroflexota</taxon>
        <taxon>Candidatus Thermofontia</taxon>
        <taxon>Candidatus Thermofonsia Clade 1</taxon>
    </lineage>
</organism>
<proteinExistence type="predicted"/>
<gene>
    <name evidence="1" type="ORF">CUN49_14845</name>
</gene>
<evidence type="ECO:0000313" key="2">
    <source>
        <dbReference type="Proteomes" id="UP000229681"/>
    </source>
</evidence>
<evidence type="ECO:0000313" key="1">
    <source>
        <dbReference type="EMBL" id="PJF34603.1"/>
    </source>
</evidence>
<dbReference type="EMBL" id="PGTM01000328">
    <property type="protein sequence ID" value="PJF34603.1"/>
    <property type="molecule type" value="Genomic_DNA"/>
</dbReference>